<keyword evidence="1" id="KW-0472">Membrane</keyword>
<protein>
    <submittedName>
        <fullName evidence="2">Uncharacterized protein</fullName>
    </submittedName>
</protein>
<evidence type="ECO:0000256" key="1">
    <source>
        <dbReference type="SAM" id="Phobius"/>
    </source>
</evidence>
<evidence type="ECO:0000313" key="2">
    <source>
        <dbReference type="EMBL" id="QHU36482.1"/>
    </source>
</evidence>
<proteinExistence type="predicted"/>
<keyword evidence="1" id="KW-0812">Transmembrane</keyword>
<reference evidence="2" key="1">
    <citation type="journal article" date="2020" name="Nature">
        <title>Giant virus diversity and host interactions through global metagenomics.</title>
        <authorList>
            <person name="Schulz F."/>
            <person name="Roux S."/>
            <person name="Paez-Espino D."/>
            <person name="Jungbluth S."/>
            <person name="Walsh D.A."/>
            <person name="Denef V.J."/>
            <person name="McMahon K.D."/>
            <person name="Konstantinidis K.T."/>
            <person name="Eloe-Fadrosh E.A."/>
            <person name="Kyrpides N.C."/>
            <person name="Woyke T."/>
        </authorList>
    </citation>
    <scope>NUCLEOTIDE SEQUENCE</scope>
    <source>
        <strain evidence="2">GVMAG-S-1035231-58</strain>
    </source>
</reference>
<keyword evidence="1" id="KW-1133">Transmembrane helix</keyword>
<dbReference type="AlphaFoldDB" id="A0A6C0M4X2"/>
<name>A0A6C0M4X2_9ZZZZ</name>
<sequence>MSLEELKARYETLKTQTIAETDPAKRQANLDQLMALQHQIAEKLHDQLGSNGVSEKVDLLLKELATIQYQYNQMLQSTDKMETLRRFHEQQVVPERVYFLAFGVLCLLLVGVMLR</sequence>
<organism evidence="2">
    <name type="scientific">viral metagenome</name>
    <dbReference type="NCBI Taxonomy" id="1070528"/>
    <lineage>
        <taxon>unclassified sequences</taxon>
        <taxon>metagenomes</taxon>
        <taxon>organismal metagenomes</taxon>
    </lineage>
</organism>
<dbReference type="EMBL" id="MN740639">
    <property type="protein sequence ID" value="QHU36482.1"/>
    <property type="molecule type" value="Genomic_DNA"/>
</dbReference>
<accession>A0A6C0M4X2</accession>
<feature type="transmembrane region" description="Helical" evidence="1">
    <location>
        <begin position="97"/>
        <end position="114"/>
    </location>
</feature>